<evidence type="ECO:0000313" key="10">
    <source>
        <dbReference type="Proteomes" id="UP000280935"/>
    </source>
</evidence>
<evidence type="ECO:0000256" key="5">
    <source>
        <dbReference type="ARBA" id="ARBA00022984"/>
    </source>
</evidence>
<keyword evidence="3 8" id="KW-0812">Transmembrane</keyword>
<dbReference type="Pfam" id="PF03023">
    <property type="entry name" value="MurJ"/>
    <property type="match status" value="1"/>
</dbReference>
<feature type="transmembrane region" description="Helical" evidence="8">
    <location>
        <begin position="428"/>
        <end position="447"/>
    </location>
</feature>
<evidence type="ECO:0000256" key="1">
    <source>
        <dbReference type="ARBA" id="ARBA00004651"/>
    </source>
</evidence>
<feature type="transmembrane region" description="Helical" evidence="8">
    <location>
        <begin position="102"/>
        <end position="120"/>
    </location>
</feature>
<feature type="transmembrane region" description="Helical" evidence="8">
    <location>
        <begin position="160"/>
        <end position="179"/>
    </location>
</feature>
<feature type="transmembrane region" description="Helical" evidence="8">
    <location>
        <begin position="255"/>
        <end position="275"/>
    </location>
</feature>
<reference evidence="9 10" key="1">
    <citation type="submission" date="2018-11" db="EMBL/GenBank/DDBJ databases">
        <title>Genomes From Bacteria Associated with the Canine Oral Cavity: a Test Case for Automated Genome-Based Taxonomic Assignment.</title>
        <authorList>
            <person name="Coil D.A."/>
            <person name="Jospin G."/>
            <person name="Darling A.E."/>
            <person name="Wallis C."/>
            <person name="Davis I.J."/>
            <person name="Harris S."/>
            <person name="Eisen J.A."/>
            <person name="Holcombe L.J."/>
            <person name="O'Flynn C."/>
        </authorList>
    </citation>
    <scope>NUCLEOTIDE SEQUENCE [LARGE SCALE GENOMIC DNA]</scope>
    <source>
        <strain evidence="9 10">OH2822_COT-296</strain>
    </source>
</reference>
<feature type="transmembrane region" description="Helical" evidence="8">
    <location>
        <begin position="39"/>
        <end position="63"/>
    </location>
</feature>
<proteinExistence type="predicted"/>
<gene>
    <name evidence="9" type="ORF">EII35_10060</name>
</gene>
<feature type="transmembrane region" description="Helical" evidence="8">
    <location>
        <begin position="393"/>
        <end position="416"/>
    </location>
</feature>
<dbReference type="GO" id="GO:0008360">
    <property type="term" value="P:regulation of cell shape"/>
    <property type="evidence" value="ECO:0007669"/>
    <property type="project" value="UniProtKB-KW"/>
</dbReference>
<evidence type="ECO:0000256" key="8">
    <source>
        <dbReference type="SAM" id="Phobius"/>
    </source>
</evidence>
<dbReference type="AlphaFoldDB" id="A0A3P1WRW2"/>
<comment type="caution">
    <text evidence="9">The sequence shown here is derived from an EMBL/GenBank/DDBJ whole genome shotgun (WGS) entry which is preliminary data.</text>
</comment>
<keyword evidence="6 8" id="KW-1133">Transmembrane helix</keyword>
<sequence>MGFKPVPLNAPAGTSGAKRGLLSVVTLGLQGGTRFASNWLIASFAGKVVFGTVAVATSLAFLLHTFWPSSTQSAASKFVARARGKEDDVEVHAVARQLSLRVVQVTAFLAVVSVIAWVVLFQGQWWEGLCVAAILVTVCTSQYARGIHFGADQVARGTRVDIIASVVGIAATGVLLALGVRNMLLTLPLSLSLGVYSLLCWPWTAHGRPERALRSEIDKFVTFSAIGSVASAGMLQMSQLVTKQFGEATSGIYGVALQLVTPMSLITTALIMVFYPGLAKAHGAGDHETLRRHTDMATRGFVAVLVAFFGGVAIAARPVIHVVYSAVSGRHDYAPAAILIPVFCLALLVNNVATPSVSAITAGEHKYMWYPMLASQGGLLCAVIVWFTVVPHIGVFAVAAGYAFGAIVCACFLYAVAWRLTGQKWVDVSVQMVVACVLIAVASWAVQRFSPNLWIDIAVAVVFGLGWLAWSTPVMLRLIRQNRS</sequence>
<keyword evidence="7 8" id="KW-0472">Membrane</keyword>
<comment type="subcellular location">
    <subcellularLocation>
        <location evidence="1">Cell membrane</location>
        <topology evidence="1">Multi-pass membrane protein</topology>
    </subcellularLocation>
</comment>
<keyword evidence="2" id="KW-1003">Cell membrane</keyword>
<evidence type="ECO:0000256" key="6">
    <source>
        <dbReference type="ARBA" id="ARBA00022989"/>
    </source>
</evidence>
<keyword evidence="4" id="KW-0133">Cell shape</keyword>
<feature type="transmembrane region" description="Helical" evidence="8">
    <location>
        <begin position="453"/>
        <end position="476"/>
    </location>
</feature>
<feature type="transmembrane region" description="Helical" evidence="8">
    <location>
        <begin position="185"/>
        <end position="205"/>
    </location>
</feature>
<dbReference type="PANTHER" id="PTHR30250">
    <property type="entry name" value="PST FAMILY PREDICTED COLANIC ACID TRANSPORTER"/>
    <property type="match status" value="1"/>
</dbReference>
<dbReference type="Proteomes" id="UP000280935">
    <property type="component" value="Unassembled WGS sequence"/>
</dbReference>
<evidence type="ECO:0000256" key="7">
    <source>
        <dbReference type="ARBA" id="ARBA00023136"/>
    </source>
</evidence>
<evidence type="ECO:0000256" key="3">
    <source>
        <dbReference type="ARBA" id="ARBA00022692"/>
    </source>
</evidence>
<dbReference type="InterPro" id="IPR050833">
    <property type="entry name" value="Poly_Biosynth_Transport"/>
</dbReference>
<dbReference type="EMBL" id="RQYT01000024">
    <property type="protein sequence ID" value="RRD49035.1"/>
    <property type="molecule type" value="Genomic_DNA"/>
</dbReference>
<evidence type="ECO:0000313" key="9">
    <source>
        <dbReference type="EMBL" id="RRD49035.1"/>
    </source>
</evidence>
<feature type="transmembrane region" description="Helical" evidence="8">
    <location>
        <begin position="296"/>
        <end position="316"/>
    </location>
</feature>
<dbReference type="OrthoDB" id="3826649at2"/>
<evidence type="ECO:0000256" key="2">
    <source>
        <dbReference type="ARBA" id="ARBA00022475"/>
    </source>
</evidence>
<feature type="transmembrane region" description="Helical" evidence="8">
    <location>
        <begin position="336"/>
        <end position="355"/>
    </location>
</feature>
<dbReference type="GO" id="GO:0009252">
    <property type="term" value="P:peptidoglycan biosynthetic process"/>
    <property type="evidence" value="ECO:0007669"/>
    <property type="project" value="UniProtKB-KW"/>
</dbReference>
<dbReference type="GO" id="GO:0005886">
    <property type="term" value="C:plasma membrane"/>
    <property type="evidence" value="ECO:0007669"/>
    <property type="project" value="UniProtKB-SubCell"/>
</dbReference>
<feature type="transmembrane region" description="Helical" evidence="8">
    <location>
        <begin position="367"/>
        <end position="387"/>
    </location>
</feature>
<organism evidence="9 10">
    <name type="scientific">Arachnia propionica</name>
    <dbReference type="NCBI Taxonomy" id="1750"/>
    <lineage>
        <taxon>Bacteria</taxon>
        <taxon>Bacillati</taxon>
        <taxon>Actinomycetota</taxon>
        <taxon>Actinomycetes</taxon>
        <taxon>Propionibacteriales</taxon>
        <taxon>Propionibacteriaceae</taxon>
        <taxon>Arachnia</taxon>
    </lineage>
</organism>
<evidence type="ECO:0000256" key="4">
    <source>
        <dbReference type="ARBA" id="ARBA00022960"/>
    </source>
</evidence>
<protein>
    <submittedName>
        <fullName evidence="9">Lipopolysaccharide biosynthesis protein</fullName>
    </submittedName>
</protein>
<feature type="transmembrane region" description="Helical" evidence="8">
    <location>
        <begin position="217"/>
        <end position="235"/>
    </location>
</feature>
<accession>A0A3P1WRW2</accession>
<keyword evidence="5" id="KW-0573">Peptidoglycan synthesis</keyword>
<dbReference type="PANTHER" id="PTHR30250:SF11">
    <property type="entry name" value="O-ANTIGEN TRANSPORTER-RELATED"/>
    <property type="match status" value="1"/>
</dbReference>
<name>A0A3P1WRW2_9ACTN</name>
<feature type="transmembrane region" description="Helical" evidence="8">
    <location>
        <begin position="126"/>
        <end position="148"/>
    </location>
</feature>
<dbReference type="InterPro" id="IPR004268">
    <property type="entry name" value="MurJ"/>
</dbReference>